<dbReference type="SMART" id="SM00304">
    <property type="entry name" value="HAMP"/>
    <property type="match status" value="1"/>
</dbReference>
<protein>
    <submittedName>
        <fullName evidence="13">Methyl-accepting chemotaxis sensory transducer with Cache sensor</fullName>
    </submittedName>
</protein>
<dbReference type="CDD" id="cd12912">
    <property type="entry name" value="PDC2_MCP_like"/>
    <property type="match status" value="1"/>
</dbReference>
<evidence type="ECO:0000256" key="6">
    <source>
        <dbReference type="ARBA" id="ARBA00023136"/>
    </source>
</evidence>
<evidence type="ECO:0000256" key="3">
    <source>
        <dbReference type="ARBA" id="ARBA00022500"/>
    </source>
</evidence>
<name>A0A285TL05_9BACL</name>
<proteinExistence type="inferred from homology"/>
<dbReference type="InterPro" id="IPR004089">
    <property type="entry name" value="MCPsignal_dom"/>
</dbReference>
<comment type="similarity">
    <text evidence="8">Belongs to the methyl-accepting chemotaxis (MCP) protein family.</text>
</comment>
<evidence type="ECO:0000256" key="10">
    <source>
        <dbReference type="SAM" id="Phobius"/>
    </source>
</evidence>
<evidence type="ECO:0000256" key="8">
    <source>
        <dbReference type="ARBA" id="ARBA00029447"/>
    </source>
</evidence>
<dbReference type="AlphaFoldDB" id="A0A285TL05"/>
<sequence>MGLKGIGGKLTASIVALLLLTCGTLGVFSYLNSSNAVINQVKTNLQWKAGDVSHYIEEYFKRTYSEIEAIAENNNIQNMEQETQFKYLNQKLEGSTDYLGFGIVKSNGVAYYSDGTNADLGDRDYIQEAFSGKTVMTDTIISRVTNEPVVMIATPIDTVTGEDALLLARLDGYYISTIVEEITVGASGYAFIINSDGTIQGHPNHELVKNQVNYLAQTEENNSESGESLATKEMINNEEGIYQFKHSDGKDHILGYHTLDNGWKVAILAVEDEVLASLDSLKRNFLITSIVIIALGLLLAYFVSRSVSKPISQVVRISEYLAIGDFTHEIPEKYRKRIDEMGVLSRSLTEMVSSMKAMILQVEKSANNVNSASNEVMNDTLNVTSMSQTIARAIAEVERGAEASATMAEESATAIDQMAKGVSQVAQVANNVAEHTDYISSKVHEGHGAVQKSIQHMQEIQGGMEVELNVIRKLDQEAKEISLISSMITDISDQTNLLALNASIEAARAGDAGKGFAVVAEEVRKLSEQTAESAMQINTLIKKIQDYTNEAVIAAEQGEGKIEQGLHSINHLGVRFEEIVKSVEQIAHEIEELSSSAQQMSANTEEVNASMEEMSATAQSSKDYVHEVNTSTSSQLLSVEEMKKQTEQLSDMAKELQTAISQFKL</sequence>
<dbReference type="Pfam" id="PF00015">
    <property type="entry name" value="MCPsignal"/>
    <property type="match status" value="1"/>
</dbReference>
<accession>A0A285TL05</accession>
<dbReference type="Gene3D" id="1.10.287.950">
    <property type="entry name" value="Methyl-accepting chemotaxis protein"/>
    <property type="match status" value="1"/>
</dbReference>
<dbReference type="InterPro" id="IPR004090">
    <property type="entry name" value="Chemotax_Me-accpt_rcpt"/>
</dbReference>
<evidence type="ECO:0000256" key="5">
    <source>
        <dbReference type="ARBA" id="ARBA00022989"/>
    </source>
</evidence>
<dbReference type="Gene3D" id="1.10.8.500">
    <property type="entry name" value="HAMP domain in histidine kinase"/>
    <property type="match status" value="1"/>
</dbReference>
<evidence type="ECO:0000256" key="7">
    <source>
        <dbReference type="ARBA" id="ARBA00023224"/>
    </source>
</evidence>
<evidence type="ECO:0000256" key="2">
    <source>
        <dbReference type="ARBA" id="ARBA00022475"/>
    </source>
</evidence>
<dbReference type="PRINTS" id="PR00260">
    <property type="entry name" value="CHEMTRNSDUCR"/>
</dbReference>
<feature type="domain" description="HAMP" evidence="12">
    <location>
        <begin position="305"/>
        <end position="360"/>
    </location>
</feature>
<keyword evidence="4 10" id="KW-0812">Transmembrane</keyword>
<dbReference type="EMBL" id="OBMQ01000015">
    <property type="protein sequence ID" value="SOC23231.1"/>
    <property type="molecule type" value="Genomic_DNA"/>
</dbReference>
<feature type="domain" description="Methyl-accepting transducer" evidence="11">
    <location>
        <begin position="379"/>
        <end position="615"/>
    </location>
</feature>
<feature type="transmembrane region" description="Helical" evidence="10">
    <location>
        <begin position="285"/>
        <end position="303"/>
    </location>
</feature>
<dbReference type="PANTHER" id="PTHR32089">
    <property type="entry name" value="METHYL-ACCEPTING CHEMOTAXIS PROTEIN MCPB"/>
    <property type="match status" value="1"/>
</dbReference>
<keyword evidence="7 9" id="KW-0807">Transducer</keyword>
<gene>
    <name evidence="13" type="ORF">SAMN05880501_11531</name>
</gene>
<reference evidence="14" key="1">
    <citation type="submission" date="2017-08" db="EMBL/GenBank/DDBJ databases">
        <authorList>
            <person name="Varghese N."/>
            <person name="Submissions S."/>
        </authorList>
    </citation>
    <scope>NUCLEOTIDE SEQUENCE [LARGE SCALE GENOMIC DNA]</scope>
    <source>
        <strain evidence="14">JC22</strain>
    </source>
</reference>
<evidence type="ECO:0000259" key="11">
    <source>
        <dbReference type="PROSITE" id="PS50111"/>
    </source>
</evidence>
<evidence type="ECO:0000256" key="4">
    <source>
        <dbReference type="ARBA" id="ARBA00022692"/>
    </source>
</evidence>
<dbReference type="SUPFAM" id="SSF58104">
    <property type="entry name" value="Methyl-accepting chemotaxis protein (MCP) signaling domain"/>
    <property type="match status" value="1"/>
</dbReference>
<organism evidence="13 14">
    <name type="scientific">Ureibacillus xyleni</name>
    <dbReference type="NCBI Taxonomy" id="614648"/>
    <lineage>
        <taxon>Bacteria</taxon>
        <taxon>Bacillati</taxon>
        <taxon>Bacillota</taxon>
        <taxon>Bacilli</taxon>
        <taxon>Bacillales</taxon>
        <taxon>Caryophanaceae</taxon>
        <taxon>Ureibacillus</taxon>
    </lineage>
</organism>
<dbReference type="Pfam" id="PF02743">
    <property type="entry name" value="dCache_1"/>
    <property type="match status" value="1"/>
</dbReference>
<dbReference type="CDD" id="cd11386">
    <property type="entry name" value="MCP_signal"/>
    <property type="match status" value="1"/>
</dbReference>
<dbReference type="Gene3D" id="3.30.450.20">
    <property type="entry name" value="PAS domain"/>
    <property type="match status" value="2"/>
</dbReference>
<evidence type="ECO:0000313" key="14">
    <source>
        <dbReference type="Proteomes" id="UP000219636"/>
    </source>
</evidence>
<dbReference type="CDD" id="cd06225">
    <property type="entry name" value="HAMP"/>
    <property type="match status" value="1"/>
</dbReference>
<dbReference type="GO" id="GO:0006935">
    <property type="term" value="P:chemotaxis"/>
    <property type="evidence" value="ECO:0007669"/>
    <property type="project" value="UniProtKB-KW"/>
</dbReference>
<evidence type="ECO:0000259" key="12">
    <source>
        <dbReference type="PROSITE" id="PS50885"/>
    </source>
</evidence>
<dbReference type="OrthoDB" id="597657at2"/>
<dbReference type="GO" id="GO:0004888">
    <property type="term" value="F:transmembrane signaling receptor activity"/>
    <property type="evidence" value="ECO:0007669"/>
    <property type="project" value="InterPro"/>
</dbReference>
<keyword evidence="3" id="KW-0145">Chemotaxis</keyword>
<evidence type="ECO:0000256" key="9">
    <source>
        <dbReference type="PROSITE-ProRule" id="PRU00284"/>
    </source>
</evidence>
<evidence type="ECO:0000313" key="13">
    <source>
        <dbReference type="EMBL" id="SOC23231.1"/>
    </source>
</evidence>
<dbReference type="CDD" id="cd12914">
    <property type="entry name" value="PDC1_DGC_like"/>
    <property type="match status" value="1"/>
</dbReference>
<dbReference type="PANTHER" id="PTHR32089:SF112">
    <property type="entry name" value="LYSOZYME-LIKE PROTEIN-RELATED"/>
    <property type="match status" value="1"/>
</dbReference>
<dbReference type="InterPro" id="IPR003660">
    <property type="entry name" value="HAMP_dom"/>
</dbReference>
<dbReference type="InterPro" id="IPR033479">
    <property type="entry name" value="dCache_1"/>
</dbReference>
<comment type="subcellular location">
    <subcellularLocation>
        <location evidence="1">Cell membrane</location>
        <topology evidence="1">Multi-pass membrane protein</topology>
    </subcellularLocation>
</comment>
<dbReference type="Proteomes" id="UP000219636">
    <property type="component" value="Unassembled WGS sequence"/>
</dbReference>
<dbReference type="PROSITE" id="PS50111">
    <property type="entry name" value="CHEMOTAXIS_TRANSDUC_2"/>
    <property type="match status" value="1"/>
</dbReference>
<keyword evidence="14" id="KW-1185">Reference proteome</keyword>
<evidence type="ECO:0000256" key="1">
    <source>
        <dbReference type="ARBA" id="ARBA00004651"/>
    </source>
</evidence>
<keyword evidence="2" id="KW-1003">Cell membrane</keyword>
<keyword evidence="5 10" id="KW-1133">Transmembrane helix</keyword>
<dbReference type="GO" id="GO:0005886">
    <property type="term" value="C:plasma membrane"/>
    <property type="evidence" value="ECO:0007669"/>
    <property type="project" value="UniProtKB-SubCell"/>
</dbReference>
<keyword evidence="6 10" id="KW-0472">Membrane</keyword>
<dbReference type="PROSITE" id="PS50885">
    <property type="entry name" value="HAMP"/>
    <property type="match status" value="1"/>
</dbReference>
<dbReference type="SMART" id="SM00283">
    <property type="entry name" value="MA"/>
    <property type="match status" value="1"/>
</dbReference>
<dbReference type="GO" id="GO:0007165">
    <property type="term" value="P:signal transduction"/>
    <property type="evidence" value="ECO:0007669"/>
    <property type="project" value="UniProtKB-KW"/>
</dbReference>